<evidence type="ECO:0000256" key="3">
    <source>
        <dbReference type="ARBA" id="ARBA00023163"/>
    </source>
</evidence>
<feature type="transmembrane region" description="Helical" evidence="4">
    <location>
        <begin position="295"/>
        <end position="313"/>
    </location>
</feature>
<dbReference type="Pfam" id="PF07696">
    <property type="entry name" value="7TMR-DISMED2"/>
    <property type="match status" value="1"/>
</dbReference>
<organism evidence="6 7">
    <name type="scientific">Leptospira fletcheri</name>
    <dbReference type="NCBI Taxonomy" id="2484981"/>
    <lineage>
        <taxon>Bacteria</taxon>
        <taxon>Pseudomonadati</taxon>
        <taxon>Spirochaetota</taxon>
        <taxon>Spirochaetia</taxon>
        <taxon>Leptospirales</taxon>
        <taxon>Leptospiraceae</taxon>
        <taxon>Leptospira</taxon>
    </lineage>
</organism>
<keyword evidence="7" id="KW-1185">Reference proteome</keyword>
<proteinExistence type="predicted"/>
<dbReference type="InterPro" id="IPR018060">
    <property type="entry name" value="HTH_AraC"/>
</dbReference>
<comment type="caution">
    <text evidence="6">The sequence shown here is derived from an EMBL/GenBank/DDBJ whole genome shotgun (WGS) entry which is preliminary data.</text>
</comment>
<feature type="domain" description="HTH araC/xylS-type" evidence="5">
    <location>
        <begin position="425"/>
        <end position="531"/>
    </location>
</feature>
<feature type="transmembrane region" description="Helical" evidence="4">
    <location>
        <begin position="380"/>
        <end position="399"/>
    </location>
</feature>
<dbReference type="Proteomes" id="UP000298458">
    <property type="component" value="Unassembled WGS sequence"/>
</dbReference>
<dbReference type="PROSITE" id="PS01124">
    <property type="entry name" value="HTH_ARAC_FAMILY_2"/>
    <property type="match status" value="1"/>
</dbReference>
<evidence type="ECO:0000313" key="7">
    <source>
        <dbReference type="Proteomes" id="UP000298458"/>
    </source>
</evidence>
<dbReference type="EMBL" id="RQET01000010">
    <property type="protein sequence ID" value="TGK08778.1"/>
    <property type="molecule type" value="Genomic_DNA"/>
</dbReference>
<keyword evidence="1" id="KW-0805">Transcription regulation</keyword>
<feature type="transmembrane region" description="Helical" evidence="4">
    <location>
        <begin position="265"/>
        <end position="283"/>
    </location>
</feature>
<dbReference type="GO" id="GO:0003700">
    <property type="term" value="F:DNA-binding transcription factor activity"/>
    <property type="evidence" value="ECO:0007669"/>
    <property type="project" value="InterPro"/>
</dbReference>
<feature type="transmembrane region" description="Helical" evidence="4">
    <location>
        <begin position="228"/>
        <end position="245"/>
    </location>
</feature>
<dbReference type="OrthoDB" id="342481at2"/>
<protein>
    <submittedName>
        <fullName evidence="6">Helix-turn-helix domain-containing protein</fullName>
    </submittedName>
</protein>
<evidence type="ECO:0000259" key="5">
    <source>
        <dbReference type="PROSITE" id="PS01124"/>
    </source>
</evidence>
<feature type="transmembrane region" description="Helical" evidence="4">
    <location>
        <begin position="200"/>
        <end position="221"/>
    </location>
</feature>
<keyword evidence="4" id="KW-0472">Membrane</keyword>
<keyword evidence="4" id="KW-0812">Transmembrane</keyword>
<keyword evidence="3" id="KW-0804">Transcription</keyword>
<evidence type="ECO:0000313" key="6">
    <source>
        <dbReference type="EMBL" id="TGK08778.1"/>
    </source>
</evidence>
<keyword evidence="2" id="KW-0238">DNA-binding</keyword>
<keyword evidence="4" id="KW-1133">Transmembrane helix</keyword>
<dbReference type="GO" id="GO:0043565">
    <property type="term" value="F:sequence-specific DNA binding"/>
    <property type="evidence" value="ECO:0007669"/>
    <property type="project" value="InterPro"/>
</dbReference>
<dbReference type="SMART" id="SM00342">
    <property type="entry name" value="HTH_ARAC"/>
    <property type="match status" value="1"/>
</dbReference>
<dbReference type="Gene3D" id="1.10.10.60">
    <property type="entry name" value="Homeodomain-like"/>
    <property type="match status" value="1"/>
</dbReference>
<dbReference type="InterPro" id="IPR011622">
    <property type="entry name" value="7TMR_DISM_rcpt_extracell_dom2"/>
</dbReference>
<dbReference type="PANTHER" id="PTHR43280:SF29">
    <property type="entry name" value="ARAC-FAMILY TRANSCRIPTIONAL REGULATOR"/>
    <property type="match status" value="1"/>
</dbReference>
<dbReference type="InterPro" id="IPR009057">
    <property type="entry name" value="Homeodomain-like_sf"/>
</dbReference>
<name>A0A4R9GAM1_9LEPT</name>
<feature type="transmembrane region" description="Helical" evidence="4">
    <location>
        <begin position="348"/>
        <end position="368"/>
    </location>
</feature>
<dbReference type="SUPFAM" id="SSF46689">
    <property type="entry name" value="Homeodomain-like"/>
    <property type="match status" value="1"/>
</dbReference>
<sequence>MERAIAKTFSLILPFLFCLTTPILSNPVVSNQVADVIRLTQELSPPQNISSKIEYRYRGSQFLNCKSETIEALSRMEWHHNSGEVVRVKRNPNGNWLRFRLANSGESAIHRTLVLGWLNVPDAELCSIDLEGKFEAGFAGYDVDPLWDDLISPLPHFNIRLEPREERTFYLYVRSNEDINYPIRLRTEADYMMGVRLRSVIFVTMGFVLFLSLSYNCFYYIKTKKSVFLSLPLYLFSVVVTLYFLHGKEFASIAGNANNLFRHSYFLFLGITHIAFFLYLSTWDREDGGTVYRSPLFWIVCFAGVLYPLIPLYEFWYDHRILILVANYGLMILYFVKTHFSLVRPRSAYDLLFLSVWGIFLMLDLYKTIFHFDFYPFNRIAVYGVLYFIPFLTAFSSLLSREIIRRREEAEGASRKSHLTSLDVNHFVQRIRQLLESEKIFLTKSLKEEHFARELGITIHQLSELINTEFKTSFPSLINQYRVEEAKNLLMELPGESTTEIGSRSGFSSRSAFYLEFKKLTGTNPNSFRKEVLGEKLTSKTT</sequence>
<reference evidence="6" key="1">
    <citation type="journal article" date="2019" name="PLoS Negl. Trop. Dis.">
        <title>Revisiting the worldwide diversity of Leptospira species in the environment.</title>
        <authorList>
            <person name="Vincent A.T."/>
            <person name="Schiettekatte O."/>
            <person name="Bourhy P."/>
            <person name="Veyrier F.J."/>
            <person name="Picardeau M."/>
        </authorList>
    </citation>
    <scope>NUCLEOTIDE SEQUENCE [LARGE SCALE GENOMIC DNA]</scope>
    <source>
        <strain evidence="6">SSW15</strain>
    </source>
</reference>
<evidence type="ECO:0000256" key="2">
    <source>
        <dbReference type="ARBA" id="ARBA00023125"/>
    </source>
</evidence>
<accession>A0A4R9GAM1</accession>
<feature type="transmembrane region" description="Helical" evidence="4">
    <location>
        <begin position="319"/>
        <end position="336"/>
    </location>
</feature>
<evidence type="ECO:0000256" key="1">
    <source>
        <dbReference type="ARBA" id="ARBA00023015"/>
    </source>
</evidence>
<dbReference type="AlphaFoldDB" id="A0A4R9GAM1"/>
<dbReference type="Gene3D" id="2.60.40.2380">
    <property type="match status" value="1"/>
</dbReference>
<evidence type="ECO:0000256" key="4">
    <source>
        <dbReference type="SAM" id="Phobius"/>
    </source>
</evidence>
<gene>
    <name evidence="6" type="ORF">EHO60_13790</name>
</gene>
<dbReference type="Pfam" id="PF12833">
    <property type="entry name" value="HTH_18"/>
    <property type="match status" value="1"/>
</dbReference>
<dbReference type="PANTHER" id="PTHR43280">
    <property type="entry name" value="ARAC-FAMILY TRANSCRIPTIONAL REGULATOR"/>
    <property type="match status" value="1"/>
</dbReference>